<dbReference type="EMBL" id="JACIDK010000002">
    <property type="protein sequence ID" value="MBB3891308.1"/>
    <property type="molecule type" value="Genomic_DNA"/>
</dbReference>
<keyword evidence="5 12" id="KW-1133">Transmembrane helix</keyword>
<protein>
    <recommendedName>
        <fullName evidence="12">ATP synthase subunit b</fullName>
    </recommendedName>
    <alternativeName>
        <fullName evidence="12">ATP synthase F(0) sector subunit b</fullName>
    </alternativeName>
    <alternativeName>
        <fullName evidence="12">ATPase subunit I</fullName>
    </alternativeName>
    <alternativeName>
        <fullName evidence="12">F-type ATPase subunit b</fullName>
        <shortName evidence="12">F-ATPase subunit b</shortName>
    </alternativeName>
</protein>
<evidence type="ECO:0000256" key="4">
    <source>
        <dbReference type="ARBA" id="ARBA00022781"/>
    </source>
</evidence>
<keyword evidence="2 12" id="KW-0138">CF(0)</keyword>
<dbReference type="Pfam" id="PF00430">
    <property type="entry name" value="ATP-synt_B"/>
    <property type="match status" value="1"/>
</dbReference>
<comment type="subunit">
    <text evidence="12">F-type ATPases have 2 components, F(1) - the catalytic core - and F(0) - the membrane proton channel. F(1) has five subunits: alpha(3), beta(3), gamma(1), delta(1), epsilon(1). F(0) has three main subunits: a(1), b(2) and c(10-14). The alpha and beta chains form an alternating ring which encloses part of the gamma chain. F(1) is attached to F(0) by a central stalk formed by the gamma and epsilon chains, while a peripheral stalk is formed by the delta and b chains.</text>
</comment>
<keyword evidence="7 12" id="KW-0472">Membrane</keyword>
<keyword evidence="1 12" id="KW-0813">Transport</keyword>
<keyword evidence="14" id="KW-0175">Coiled coil</keyword>
<name>A0A839ZYT3_9CAUL</name>
<keyword evidence="4 12" id="KW-0375">Hydrogen ion transport</keyword>
<dbReference type="AlphaFoldDB" id="A0A839ZYT3"/>
<keyword evidence="12" id="KW-1003">Cell membrane</keyword>
<evidence type="ECO:0000256" key="9">
    <source>
        <dbReference type="ARBA" id="ARBA00025198"/>
    </source>
</evidence>
<keyword evidence="6 12" id="KW-0406">Ion transport</keyword>
<evidence type="ECO:0000256" key="2">
    <source>
        <dbReference type="ARBA" id="ARBA00022547"/>
    </source>
</evidence>
<dbReference type="HAMAP" id="MF_01398">
    <property type="entry name" value="ATP_synth_b_bprime"/>
    <property type="match status" value="1"/>
</dbReference>
<evidence type="ECO:0000256" key="14">
    <source>
        <dbReference type="SAM" id="Coils"/>
    </source>
</evidence>
<evidence type="ECO:0000256" key="6">
    <source>
        <dbReference type="ARBA" id="ARBA00023065"/>
    </source>
</evidence>
<dbReference type="InterPro" id="IPR002146">
    <property type="entry name" value="ATP_synth_b/b'su_bac/chlpt"/>
</dbReference>
<evidence type="ECO:0000256" key="8">
    <source>
        <dbReference type="ARBA" id="ARBA00023310"/>
    </source>
</evidence>
<sequence>MPAFLNPANAEFWVGVGLLIFLGIVIFVAKAPKAINAALDAKAAKIQADLDEAARIREEAQRLLTQLKAERAEAEAQAKDMLATAQEEARRYEAEAKAKLEESLARRQQLAERKIANAEAQAAAEVKAAAADLAAQAAEVVLTKRLSGAKTDPLVDRAISQLGSKLQ</sequence>
<organism evidence="15 16">
    <name type="scientific">Phenylobacterium haematophilum</name>
    <dbReference type="NCBI Taxonomy" id="98513"/>
    <lineage>
        <taxon>Bacteria</taxon>
        <taxon>Pseudomonadati</taxon>
        <taxon>Pseudomonadota</taxon>
        <taxon>Alphaproteobacteria</taxon>
        <taxon>Caulobacterales</taxon>
        <taxon>Caulobacteraceae</taxon>
        <taxon>Phenylobacterium</taxon>
    </lineage>
</organism>
<keyword evidence="3 12" id="KW-0812">Transmembrane</keyword>
<accession>A0A839ZYT3</accession>
<keyword evidence="16" id="KW-1185">Reference proteome</keyword>
<evidence type="ECO:0000313" key="15">
    <source>
        <dbReference type="EMBL" id="MBB3891308.1"/>
    </source>
</evidence>
<keyword evidence="8 12" id="KW-0066">ATP synthesis</keyword>
<comment type="subcellular location">
    <subcellularLocation>
        <location evidence="12">Cell membrane</location>
        <topology evidence="12">Single-pass membrane protein</topology>
    </subcellularLocation>
    <subcellularLocation>
        <location evidence="11">Endomembrane system</location>
        <topology evidence="11">Single-pass membrane protein</topology>
    </subcellularLocation>
</comment>
<proteinExistence type="inferred from homology"/>
<feature type="coiled-coil region" evidence="14">
    <location>
        <begin position="43"/>
        <end position="121"/>
    </location>
</feature>
<dbReference type="RefSeq" id="WP_183772050.1">
    <property type="nucleotide sequence ID" value="NZ_JACIDK010000002.1"/>
</dbReference>
<evidence type="ECO:0000256" key="10">
    <source>
        <dbReference type="ARBA" id="ARBA00025614"/>
    </source>
</evidence>
<evidence type="ECO:0000256" key="7">
    <source>
        <dbReference type="ARBA" id="ARBA00023136"/>
    </source>
</evidence>
<gene>
    <name evidence="12" type="primary">atpF</name>
    <name evidence="15" type="ORF">GGQ61_002025</name>
</gene>
<evidence type="ECO:0000313" key="16">
    <source>
        <dbReference type="Proteomes" id="UP000530564"/>
    </source>
</evidence>
<comment type="function">
    <text evidence="9 12">F(1)F(0) ATP synthase produces ATP from ADP in the presence of a proton or sodium gradient. F-type ATPases consist of two structural domains, F(1) containing the extramembraneous catalytic core and F(0) containing the membrane proton channel, linked together by a central stalk and a peripheral stalk. During catalysis, ATP synthesis in the catalytic domain of F(1) is coupled via a rotary mechanism of the central stalk subunits to proton translocation.</text>
</comment>
<dbReference type="CDD" id="cd06503">
    <property type="entry name" value="ATP-synt_Fo_b"/>
    <property type="match status" value="1"/>
</dbReference>
<dbReference type="GO" id="GO:0045259">
    <property type="term" value="C:proton-transporting ATP synthase complex"/>
    <property type="evidence" value="ECO:0007669"/>
    <property type="project" value="UniProtKB-KW"/>
</dbReference>
<evidence type="ECO:0000256" key="12">
    <source>
        <dbReference type="HAMAP-Rule" id="MF_01398"/>
    </source>
</evidence>
<dbReference type="Proteomes" id="UP000530564">
    <property type="component" value="Unassembled WGS sequence"/>
</dbReference>
<dbReference type="GO" id="GO:0005886">
    <property type="term" value="C:plasma membrane"/>
    <property type="evidence" value="ECO:0007669"/>
    <property type="project" value="UniProtKB-SubCell"/>
</dbReference>
<dbReference type="GO" id="GO:0012505">
    <property type="term" value="C:endomembrane system"/>
    <property type="evidence" value="ECO:0007669"/>
    <property type="project" value="UniProtKB-SubCell"/>
</dbReference>
<dbReference type="GO" id="GO:0046933">
    <property type="term" value="F:proton-transporting ATP synthase activity, rotational mechanism"/>
    <property type="evidence" value="ECO:0007669"/>
    <property type="project" value="UniProtKB-UniRule"/>
</dbReference>
<evidence type="ECO:0000256" key="3">
    <source>
        <dbReference type="ARBA" id="ARBA00022692"/>
    </source>
</evidence>
<evidence type="ECO:0000256" key="5">
    <source>
        <dbReference type="ARBA" id="ARBA00022989"/>
    </source>
</evidence>
<comment type="function">
    <text evidence="10">Component of the F(0) channel, it forms part of the peripheral stalk, linking F(1) to F(0). The b'-subunit is a diverged and duplicated form of b found in plants and photosynthetic bacteria.</text>
</comment>
<comment type="caution">
    <text evidence="15">The sequence shown here is derived from an EMBL/GenBank/DDBJ whole genome shotgun (WGS) entry which is preliminary data.</text>
</comment>
<reference evidence="15 16" key="1">
    <citation type="submission" date="2020-08" db="EMBL/GenBank/DDBJ databases">
        <title>Genomic Encyclopedia of Type Strains, Phase IV (KMG-IV): sequencing the most valuable type-strain genomes for metagenomic binning, comparative biology and taxonomic classification.</title>
        <authorList>
            <person name="Goeker M."/>
        </authorList>
    </citation>
    <scope>NUCLEOTIDE SEQUENCE [LARGE SCALE GENOMIC DNA]</scope>
    <source>
        <strain evidence="15 16">DSM 21793</strain>
    </source>
</reference>
<feature type="transmembrane region" description="Helical" evidence="12">
    <location>
        <begin position="12"/>
        <end position="29"/>
    </location>
</feature>
<evidence type="ECO:0000256" key="13">
    <source>
        <dbReference type="RuleBase" id="RU003848"/>
    </source>
</evidence>
<evidence type="ECO:0000256" key="11">
    <source>
        <dbReference type="ARBA" id="ARBA00037847"/>
    </source>
</evidence>
<comment type="similarity">
    <text evidence="12 13">Belongs to the ATPase B chain family.</text>
</comment>
<evidence type="ECO:0000256" key="1">
    <source>
        <dbReference type="ARBA" id="ARBA00022448"/>
    </source>
</evidence>
<dbReference type="NCBIfam" id="NF011045">
    <property type="entry name" value="PRK14475.1"/>
    <property type="match status" value="1"/>
</dbReference>